<gene>
    <name evidence="1" type="ORF">KBTEX_03337</name>
</gene>
<dbReference type="AlphaFoldDB" id="A0A5B8RHM3"/>
<evidence type="ECO:0000313" key="1">
    <source>
        <dbReference type="EMBL" id="QEA06994.1"/>
    </source>
</evidence>
<proteinExistence type="predicted"/>
<dbReference type="EMBL" id="MN079191">
    <property type="protein sequence ID" value="QEA06994.1"/>
    <property type="molecule type" value="Genomic_DNA"/>
</dbReference>
<sequence length="42" mass="4554">MIAVLNVSFTAHGAEVMWSDNSYAITAFRVAKKFDHAARIGG</sequence>
<accession>A0A5B8RHM3</accession>
<reference evidence="1" key="1">
    <citation type="submission" date="2019-06" db="EMBL/GenBank/DDBJ databases">
        <authorList>
            <person name="Murdoch R.W."/>
            <person name="Fathepure B."/>
        </authorList>
    </citation>
    <scope>NUCLEOTIDE SEQUENCE</scope>
</reference>
<protein>
    <submittedName>
        <fullName evidence="1">Uncharacterized protein</fullName>
    </submittedName>
</protein>
<organism evidence="1">
    <name type="scientific">uncultured organism</name>
    <dbReference type="NCBI Taxonomy" id="155900"/>
    <lineage>
        <taxon>unclassified sequences</taxon>
        <taxon>environmental samples</taxon>
    </lineage>
</organism>
<name>A0A5B8RHM3_9ZZZZ</name>